<comment type="caution">
    <text evidence="2">The sequence shown here is derived from an EMBL/GenBank/DDBJ whole genome shotgun (WGS) entry which is preliminary data.</text>
</comment>
<dbReference type="Gene3D" id="1.20.1290.10">
    <property type="entry name" value="AhpD-like"/>
    <property type="match status" value="1"/>
</dbReference>
<feature type="domain" description="Carboxymuconolactone decarboxylase-like" evidence="1">
    <location>
        <begin position="24"/>
        <end position="105"/>
    </location>
</feature>
<keyword evidence="3" id="KW-1185">Reference proteome</keyword>
<accession>A0A931B8N3</accession>
<dbReference type="Proteomes" id="UP000657385">
    <property type="component" value="Unassembled WGS sequence"/>
</dbReference>
<dbReference type="PANTHER" id="PTHR34846:SF10">
    <property type="entry name" value="CYTOPLASMIC PROTEIN"/>
    <property type="match status" value="1"/>
</dbReference>
<dbReference type="PANTHER" id="PTHR34846">
    <property type="entry name" value="4-CARBOXYMUCONOLACTONE DECARBOXYLASE FAMILY PROTEIN (AFU_ORTHOLOGUE AFUA_6G11590)"/>
    <property type="match status" value="1"/>
</dbReference>
<dbReference type="InterPro" id="IPR003779">
    <property type="entry name" value="CMD-like"/>
</dbReference>
<dbReference type="SUPFAM" id="SSF69118">
    <property type="entry name" value="AhpD-like"/>
    <property type="match status" value="1"/>
</dbReference>
<proteinExistence type="predicted"/>
<reference evidence="2" key="1">
    <citation type="submission" date="2020-11" db="EMBL/GenBank/DDBJ databases">
        <title>Isolation and identification of active actinomycetes.</title>
        <authorList>
            <person name="Yu B."/>
        </authorList>
    </citation>
    <scope>NUCLEOTIDE SEQUENCE</scope>
    <source>
        <strain evidence="2">NEAU-YB345</strain>
    </source>
</reference>
<sequence>MTQNTAAARAAAAPGRLNWYKIDPNAYQAMMRMEEISSHQLDPALRELVKMRASGLNGCAYCLDMHARDAAAQGETLQRLVVVGAWEEAEHLFTPREQAALALTDAVTRLGQHGVPDEVWERAAGQFDEKELVHLLMAIVTINAWNRLAVTTQAYVKPQG</sequence>
<protein>
    <submittedName>
        <fullName evidence="2">Carboxymuconolactone decarboxylase family protein</fullName>
    </submittedName>
</protein>
<dbReference type="GO" id="GO:0051920">
    <property type="term" value="F:peroxiredoxin activity"/>
    <property type="evidence" value="ECO:0007669"/>
    <property type="project" value="InterPro"/>
</dbReference>
<gene>
    <name evidence="2" type="ORF">I2501_21970</name>
</gene>
<dbReference type="Pfam" id="PF02627">
    <property type="entry name" value="CMD"/>
    <property type="match status" value="1"/>
</dbReference>
<dbReference type="InterPro" id="IPR029032">
    <property type="entry name" value="AhpD-like"/>
</dbReference>
<organism evidence="2 3">
    <name type="scientific">Streptacidiphilus fuscans</name>
    <dbReference type="NCBI Taxonomy" id="2789292"/>
    <lineage>
        <taxon>Bacteria</taxon>
        <taxon>Bacillati</taxon>
        <taxon>Actinomycetota</taxon>
        <taxon>Actinomycetes</taxon>
        <taxon>Kitasatosporales</taxon>
        <taxon>Streptomycetaceae</taxon>
        <taxon>Streptacidiphilus</taxon>
    </lineage>
</organism>
<dbReference type="RefSeq" id="WP_196195862.1">
    <property type="nucleotide sequence ID" value="NZ_JADPRT010000009.1"/>
</dbReference>
<evidence type="ECO:0000259" key="1">
    <source>
        <dbReference type="Pfam" id="PF02627"/>
    </source>
</evidence>
<dbReference type="EMBL" id="JADPRT010000009">
    <property type="protein sequence ID" value="MBF9070692.1"/>
    <property type="molecule type" value="Genomic_DNA"/>
</dbReference>
<dbReference type="AlphaFoldDB" id="A0A931B8N3"/>
<dbReference type="InterPro" id="IPR004675">
    <property type="entry name" value="AhpD_core"/>
</dbReference>
<evidence type="ECO:0000313" key="2">
    <source>
        <dbReference type="EMBL" id="MBF9070692.1"/>
    </source>
</evidence>
<evidence type="ECO:0000313" key="3">
    <source>
        <dbReference type="Proteomes" id="UP000657385"/>
    </source>
</evidence>
<dbReference type="NCBIfam" id="TIGR00778">
    <property type="entry name" value="ahpD_dom"/>
    <property type="match status" value="1"/>
</dbReference>
<name>A0A931B8N3_9ACTN</name>